<comment type="caution">
    <text evidence="1">The sequence shown here is derived from an EMBL/GenBank/DDBJ whole genome shotgun (WGS) entry which is preliminary data.</text>
</comment>
<proteinExistence type="predicted"/>
<evidence type="ECO:0000313" key="2">
    <source>
        <dbReference type="Proteomes" id="UP001418222"/>
    </source>
</evidence>
<sequence>MLELLRCIFMRLLEIRSTGKLSSLHKRMSLSMQLAVEITPHVAVNAVGVTYINLVSEGGSHQFPNWHPSSILWHLLIMEDHDSSPEDSVDSTSLSPERRQYIEYCRDEDNATDDNIESDMCDAAGAEHMSTVRDNIAEEIYCIAANTAAKLNKTPEEDNLLNWERVAQEKIVCSQAATCC</sequence>
<organism evidence="1 2">
    <name type="scientific">Platanthera zijinensis</name>
    <dbReference type="NCBI Taxonomy" id="2320716"/>
    <lineage>
        <taxon>Eukaryota</taxon>
        <taxon>Viridiplantae</taxon>
        <taxon>Streptophyta</taxon>
        <taxon>Embryophyta</taxon>
        <taxon>Tracheophyta</taxon>
        <taxon>Spermatophyta</taxon>
        <taxon>Magnoliopsida</taxon>
        <taxon>Liliopsida</taxon>
        <taxon>Asparagales</taxon>
        <taxon>Orchidaceae</taxon>
        <taxon>Orchidoideae</taxon>
        <taxon>Orchideae</taxon>
        <taxon>Orchidinae</taxon>
        <taxon>Platanthera</taxon>
    </lineage>
</organism>
<dbReference type="AlphaFoldDB" id="A0AAP0B257"/>
<protein>
    <submittedName>
        <fullName evidence="1">Uncharacterized protein</fullName>
    </submittedName>
</protein>
<reference evidence="1 2" key="1">
    <citation type="journal article" date="2022" name="Nat. Plants">
        <title>Genomes of leafy and leafless Platanthera orchids illuminate the evolution of mycoheterotrophy.</title>
        <authorList>
            <person name="Li M.H."/>
            <person name="Liu K.W."/>
            <person name="Li Z."/>
            <person name="Lu H.C."/>
            <person name="Ye Q.L."/>
            <person name="Zhang D."/>
            <person name="Wang J.Y."/>
            <person name="Li Y.F."/>
            <person name="Zhong Z.M."/>
            <person name="Liu X."/>
            <person name="Yu X."/>
            <person name="Liu D.K."/>
            <person name="Tu X.D."/>
            <person name="Liu B."/>
            <person name="Hao Y."/>
            <person name="Liao X.Y."/>
            <person name="Jiang Y.T."/>
            <person name="Sun W.H."/>
            <person name="Chen J."/>
            <person name="Chen Y.Q."/>
            <person name="Ai Y."/>
            <person name="Zhai J.W."/>
            <person name="Wu S.S."/>
            <person name="Zhou Z."/>
            <person name="Hsiao Y.Y."/>
            <person name="Wu W.L."/>
            <person name="Chen Y.Y."/>
            <person name="Lin Y.F."/>
            <person name="Hsu J.L."/>
            <person name="Li C.Y."/>
            <person name="Wang Z.W."/>
            <person name="Zhao X."/>
            <person name="Zhong W.Y."/>
            <person name="Ma X.K."/>
            <person name="Ma L."/>
            <person name="Huang J."/>
            <person name="Chen G.Z."/>
            <person name="Huang M.Z."/>
            <person name="Huang L."/>
            <person name="Peng D.H."/>
            <person name="Luo Y.B."/>
            <person name="Zou S.Q."/>
            <person name="Chen S.P."/>
            <person name="Lan S."/>
            <person name="Tsai W.C."/>
            <person name="Van de Peer Y."/>
            <person name="Liu Z.J."/>
        </authorList>
    </citation>
    <scope>NUCLEOTIDE SEQUENCE [LARGE SCALE GENOMIC DNA]</scope>
    <source>
        <strain evidence="1">Lor287</strain>
    </source>
</reference>
<name>A0AAP0B257_9ASPA</name>
<keyword evidence="2" id="KW-1185">Reference proteome</keyword>
<dbReference type="Proteomes" id="UP001418222">
    <property type="component" value="Unassembled WGS sequence"/>
</dbReference>
<dbReference type="EMBL" id="JBBWWQ010000017">
    <property type="protein sequence ID" value="KAK8924104.1"/>
    <property type="molecule type" value="Genomic_DNA"/>
</dbReference>
<evidence type="ECO:0000313" key="1">
    <source>
        <dbReference type="EMBL" id="KAK8924104.1"/>
    </source>
</evidence>
<gene>
    <name evidence="1" type="ORF">KSP39_PZI019630</name>
</gene>
<accession>A0AAP0B257</accession>